<feature type="compositionally biased region" description="Basic and acidic residues" evidence="1">
    <location>
        <begin position="221"/>
        <end position="231"/>
    </location>
</feature>
<feature type="transmembrane region" description="Helical" evidence="2">
    <location>
        <begin position="30"/>
        <end position="53"/>
    </location>
</feature>
<evidence type="ECO:0000256" key="1">
    <source>
        <dbReference type="SAM" id="MobiDB-lite"/>
    </source>
</evidence>
<dbReference type="Pfam" id="PF09534">
    <property type="entry name" value="Trp_oprn_chp"/>
    <property type="match status" value="1"/>
</dbReference>
<evidence type="ECO:0000313" key="4">
    <source>
        <dbReference type="Proteomes" id="UP000471120"/>
    </source>
</evidence>
<dbReference type="InterPro" id="IPR019051">
    <property type="entry name" value="Trp_biosyn_TM_oprn/chp"/>
</dbReference>
<keyword evidence="2" id="KW-0472">Membrane</keyword>
<sequence>MTTEPEPAGTARADQQEAPAPARRSRSPRAIAVALLALAAAVLWASSRLTWVVVESSDGLGADRTTDVLGATWSPTSTPLALALVAAIAAVFAVRGRLVALVAVVVAIVAVGSAIGPVRLLVDGADGDRAGSIAGLPTRAVVTAVSVQPAGAVVAVVGSVVALVAAVALLRAPAGGGLSSKYDAPATRRAKAVSEAEGDEVTERMLWDALDAGEDPTSGDAGRDRGEDPTR</sequence>
<feature type="region of interest" description="Disordered" evidence="1">
    <location>
        <begin position="1"/>
        <end position="25"/>
    </location>
</feature>
<accession>A0A6P2CFZ3</accession>
<reference evidence="3 4" key="1">
    <citation type="submission" date="2018-07" db="EMBL/GenBank/DDBJ databases">
        <title>Genome sequence of Rhodococcus rhodnii ATCC 35071 from Rhodnius prolixus.</title>
        <authorList>
            <person name="Patel V."/>
            <person name="Vogel K.J."/>
        </authorList>
    </citation>
    <scope>NUCLEOTIDE SEQUENCE [LARGE SCALE GENOMIC DNA]</scope>
    <source>
        <strain evidence="3 4">ATCC 35071</strain>
    </source>
</reference>
<dbReference type="InterPro" id="IPR011746">
    <property type="entry name" value="Trp_synth-assoc_CHP"/>
</dbReference>
<keyword evidence="2" id="KW-0812">Transmembrane</keyword>
<feature type="region of interest" description="Disordered" evidence="1">
    <location>
        <begin position="208"/>
        <end position="231"/>
    </location>
</feature>
<comment type="caution">
    <text evidence="3">The sequence shown here is derived from an EMBL/GenBank/DDBJ whole genome shotgun (WGS) entry which is preliminary data.</text>
</comment>
<evidence type="ECO:0000256" key="2">
    <source>
        <dbReference type="SAM" id="Phobius"/>
    </source>
</evidence>
<dbReference type="RefSeq" id="WP_010836185.1">
    <property type="nucleotide sequence ID" value="NZ_QRCM01000001.1"/>
</dbReference>
<name>A0A6P2CFZ3_9NOCA</name>
<dbReference type="Proteomes" id="UP000471120">
    <property type="component" value="Unassembled WGS sequence"/>
</dbReference>
<gene>
    <name evidence="3" type="ORF">DW322_15465</name>
</gene>
<dbReference type="NCBIfam" id="TIGR02234">
    <property type="entry name" value="trp_oprn_chp"/>
    <property type="match status" value="1"/>
</dbReference>
<dbReference type="EMBL" id="QRCM01000001">
    <property type="protein sequence ID" value="TXG91353.1"/>
    <property type="molecule type" value="Genomic_DNA"/>
</dbReference>
<evidence type="ECO:0000313" key="3">
    <source>
        <dbReference type="EMBL" id="TXG91353.1"/>
    </source>
</evidence>
<organism evidence="3 4">
    <name type="scientific">Rhodococcus rhodnii</name>
    <dbReference type="NCBI Taxonomy" id="38312"/>
    <lineage>
        <taxon>Bacteria</taxon>
        <taxon>Bacillati</taxon>
        <taxon>Actinomycetota</taxon>
        <taxon>Actinomycetes</taxon>
        <taxon>Mycobacteriales</taxon>
        <taxon>Nocardiaceae</taxon>
        <taxon>Rhodococcus</taxon>
    </lineage>
</organism>
<feature type="transmembrane region" description="Helical" evidence="2">
    <location>
        <begin position="101"/>
        <end position="122"/>
    </location>
</feature>
<dbReference type="AlphaFoldDB" id="A0A6P2CFZ3"/>
<keyword evidence="2" id="KW-1133">Transmembrane helix</keyword>
<proteinExistence type="predicted"/>
<feature type="transmembrane region" description="Helical" evidence="2">
    <location>
        <begin position="73"/>
        <end position="94"/>
    </location>
</feature>
<feature type="transmembrane region" description="Helical" evidence="2">
    <location>
        <begin position="150"/>
        <end position="170"/>
    </location>
</feature>
<protein>
    <submittedName>
        <fullName evidence="3">TIGR02234 family membrane protein</fullName>
    </submittedName>
</protein>